<dbReference type="Pfam" id="PF00083">
    <property type="entry name" value="Sugar_tr"/>
    <property type="match status" value="1"/>
</dbReference>
<dbReference type="PROSITE" id="PS50850">
    <property type="entry name" value="MFS"/>
    <property type="match status" value="1"/>
</dbReference>
<feature type="transmembrane region" description="Helical" evidence="7">
    <location>
        <begin position="320"/>
        <end position="341"/>
    </location>
</feature>
<dbReference type="InterPro" id="IPR036259">
    <property type="entry name" value="MFS_trans_sf"/>
</dbReference>
<dbReference type="GeneID" id="36552325"/>
<dbReference type="PROSITE" id="PS00216">
    <property type="entry name" value="SUGAR_TRANSPORT_1"/>
    <property type="match status" value="1"/>
</dbReference>
<keyword evidence="6 7" id="KW-0472">Membrane</keyword>
<feature type="transmembrane region" description="Helical" evidence="7">
    <location>
        <begin position="448"/>
        <end position="467"/>
    </location>
</feature>
<dbReference type="STRING" id="1392250.A0A2I2FZW6"/>
<dbReference type="OrthoDB" id="6133115at2759"/>
<dbReference type="Gene3D" id="1.20.1250.20">
    <property type="entry name" value="MFS general substrate transporter like domains"/>
    <property type="match status" value="1"/>
</dbReference>
<gene>
    <name evidence="9" type="ORF">P170DRAFT_364061</name>
</gene>
<feature type="domain" description="Major facilitator superfamily (MFS) profile" evidence="8">
    <location>
        <begin position="32"/>
        <end position="471"/>
    </location>
</feature>
<feature type="transmembrane region" description="Helical" evidence="7">
    <location>
        <begin position="379"/>
        <end position="405"/>
    </location>
</feature>
<feature type="transmembrane region" description="Helical" evidence="7">
    <location>
        <begin position="417"/>
        <end position="436"/>
    </location>
</feature>
<organism evidence="9 10">
    <name type="scientific">Aspergillus steynii IBT 23096</name>
    <dbReference type="NCBI Taxonomy" id="1392250"/>
    <lineage>
        <taxon>Eukaryota</taxon>
        <taxon>Fungi</taxon>
        <taxon>Dikarya</taxon>
        <taxon>Ascomycota</taxon>
        <taxon>Pezizomycotina</taxon>
        <taxon>Eurotiomycetes</taxon>
        <taxon>Eurotiomycetidae</taxon>
        <taxon>Eurotiales</taxon>
        <taxon>Aspergillaceae</taxon>
        <taxon>Aspergillus</taxon>
        <taxon>Aspergillus subgen. Circumdati</taxon>
    </lineage>
</organism>
<feature type="transmembrane region" description="Helical" evidence="7">
    <location>
        <begin position="25"/>
        <end position="45"/>
    </location>
</feature>
<dbReference type="Proteomes" id="UP000234275">
    <property type="component" value="Unassembled WGS sequence"/>
</dbReference>
<accession>A0A2I2FZW6</accession>
<dbReference type="GO" id="GO:0005351">
    <property type="term" value="F:carbohydrate:proton symporter activity"/>
    <property type="evidence" value="ECO:0007669"/>
    <property type="project" value="TreeGrafter"/>
</dbReference>
<dbReference type="InterPro" id="IPR050360">
    <property type="entry name" value="MFS_Sugar_Transporters"/>
</dbReference>
<keyword evidence="5 7" id="KW-1133">Transmembrane helix</keyword>
<dbReference type="GO" id="GO:0016020">
    <property type="term" value="C:membrane"/>
    <property type="evidence" value="ECO:0007669"/>
    <property type="project" value="UniProtKB-SubCell"/>
</dbReference>
<evidence type="ECO:0000259" key="8">
    <source>
        <dbReference type="PROSITE" id="PS50850"/>
    </source>
</evidence>
<dbReference type="FunFam" id="1.20.1250.20:FF:000134">
    <property type="entry name" value="MFS sugar transporter protein"/>
    <property type="match status" value="1"/>
</dbReference>
<evidence type="ECO:0000256" key="4">
    <source>
        <dbReference type="ARBA" id="ARBA00022692"/>
    </source>
</evidence>
<proteinExistence type="inferred from homology"/>
<dbReference type="InterPro" id="IPR005828">
    <property type="entry name" value="MFS_sugar_transport-like"/>
</dbReference>
<reference evidence="9 10" key="1">
    <citation type="submission" date="2016-12" db="EMBL/GenBank/DDBJ databases">
        <title>The genomes of Aspergillus section Nigri reveals drivers in fungal speciation.</title>
        <authorList>
            <consortium name="DOE Joint Genome Institute"/>
            <person name="Vesth T.C."/>
            <person name="Nybo J."/>
            <person name="Theobald S."/>
            <person name="Brandl J."/>
            <person name="Frisvad J.C."/>
            <person name="Nielsen K.F."/>
            <person name="Lyhne E.K."/>
            <person name="Kogle M.E."/>
            <person name="Kuo A."/>
            <person name="Riley R."/>
            <person name="Clum A."/>
            <person name="Nolan M."/>
            <person name="Lipzen A."/>
            <person name="Salamov A."/>
            <person name="Henrissat B."/>
            <person name="Wiebenga A."/>
            <person name="De Vries R.P."/>
            <person name="Grigoriev I.V."/>
            <person name="Mortensen U.H."/>
            <person name="Andersen M.R."/>
            <person name="Baker S.E."/>
        </authorList>
    </citation>
    <scope>NUCLEOTIDE SEQUENCE [LARGE SCALE GENOMIC DNA]</scope>
    <source>
        <strain evidence="9 10">IBT 23096</strain>
    </source>
</reference>
<dbReference type="VEuPathDB" id="FungiDB:P170DRAFT_364061"/>
<comment type="similarity">
    <text evidence="2">Belongs to the major facilitator superfamily. Sugar transporter (TC 2.A.1.1) family.</text>
</comment>
<sequence length="516" mass="57179">MSTELDRDTLQQLIRDAPPWYKAGSLVRLYLLLIAPLLTSTAWGFDQSLTNGLQSVDTFMVTFDSPSGSRLGFFGAAAAVGGIVACIIGGPFAERFGRRIMCSAGAALVVAMALMQTFSTSFEMFTGGKLLVGLGSYLQQIAAPVLVTELAHPKQRVSITSIYNTSIFLGLVIGGWVTFATYRIESQWAWKLPCVLQIVIPSYQMVMIWLCPESPRWLVSKGRIEEARAILVKYHGNGIEDNLVRFEMQEIIAGVEADKTIMKFNLQSVKTIIGTKGNRHRLWLCLVTAVASQTIGGGFTATYLPLILDQIGMNSEKDKTLINACLSLFHWVVCFLSAFVIPRVRRRTIFLFSAVGINVTFIIWTALSARYTMTGDPNMGIGVLVMIFMSSFFVAICWVPLVIAYPLETVTTKQRSIFFSTTMLVVNISNFINTYMSPVGIDRIGWHYYIPTCVWNALLLMVIYFTFVETSGMTLEEISTLFDGDEDFLNTVAAVGADLDGKNGEKACHIEKSERL</sequence>
<evidence type="ECO:0000256" key="6">
    <source>
        <dbReference type="ARBA" id="ARBA00023136"/>
    </source>
</evidence>
<keyword evidence="10" id="KW-1185">Reference proteome</keyword>
<feature type="transmembrane region" description="Helical" evidence="7">
    <location>
        <begin position="162"/>
        <end position="182"/>
    </location>
</feature>
<comment type="caution">
    <text evidence="9">The sequence shown here is derived from an EMBL/GenBank/DDBJ whole genome shotgun (WGS) entry which is preliminary data.</text>
</comment>
<dbReference type="PANTHER" id="PTHR48022">
    <property type="entry name" value="PLASTIDIC GLUCOSE TRANSPORTER 4"/>
    <property type="match status" value="1"/>
</dbReference>
<dbReference type="SUPFAM" id="SSF103473">
    <property type="entry name" value="MFS general substrate transporter"/>
    <property type="match status" value="1"/>
</dbReference>
<feature type="transmembrane region" description="Helical" evidence="7">
    <location>
        <begin position="71"/>
        <end position="93"/>
    </location>
</feature>
<dbReference type="AlphaFoldDB" id="A0A2I2FZW6"/>
<evidence type="ECO:0000256" key="2">
    <source>
        <dbReference type="ARBA" id="ARBA00010992"/>
    </source>
</evidence>
<feature type="transmembrane region" description="Helical" evidence="7">
    <location>
        <begin position="348"/>
        <end position="367"/>
    </location>
</feature>
<evidence type="ECO:0000313" key="9">
    <source>
        <dbReference type="EMBL" id="PLB46170.1"/>
    </source>
</evidence>
<evidence type="ECO:0000256" key="3">
    <source>
        <dbReference type="ARBA" id="ARBA00022448"/>
    </source>
</evidence>
<dbReference type="InterPro" id="IPR005829">
    <property type="entry name" value="Sugar_transporter_CS"/>
</dbReference>
<evidence type="ECO:0000256" key="5">
    <source>
        <dbReference type="ARBA" id="ARBA00022989"/>
    </source>
</evidence>
<feature type="transmembrane region" description="Helical" evidence="7">
    <location>
        <begin position="100"/>
        <end position="118"/>
    </location>
</feature>
<keyword evidence="3" id="KW-0813">Transport</keyword>
<comment type="subcellular location">
    <subcellularLocation>
        <location evidence="1">Membrane</location>
        <topology evidence="1">Multi-pass membrane protein</topology>
    </subcellularLocation>
</comment>
<dbReference type="PANTHER" id="PTHR48022:SF64">
    <property type="entry name" value="MAJOR FACILITATOR SUPERFAMILY (MFS) PROFILE DOMAIN-CONTAINING PROTEIN"/>
    <property type="match status" value="1"/>
</dbReference>
<keyword evidence="4 7" id="KW-0812">Transmembrane</keyword>
<dbReference type="EMBL" id="MSFO01000007">
    <property type="protein sequence ID" value="PLB46170.1"/>
    <property type="molecule type" value="Genomic_DNA"/>
</dbReference>
<protein>
    <submittedName>
        <fullName evidence="9">Putative MFS hexose transporter</fullName>
    </submittedName>
</protein>
<evidence type="ECO:0000256" key="1">
    <source>
        <dbReference type="ARBA" id="ARBA00004141"/>
    </source>
</evidence>
<evidence type="ECO:0000256" key="7">
    <source>
        <dbReference type="SAM" id="Phobius"/>
    </source>
</evidence>
<evidence type="ECO:0000313" key="10">
    <source>
        <dbReference type="Proteomes" id="UP000234275"/>
    </source>
</evidence>
<feature type="transmembrane region" description="Helical" evidence="7">
    <location>
        <begin position="282"/>
        <end position="308"/>
    </location>
</feature>
<dbReference type="InterPro" id="IPR020846">
    <property type="entry name" value="MFS_dom"/>
</dbReference>
<dbReference type="RefSeq" id="XP_024701472.1">
    <property type="nucleotide sequence ID" value="XM_024844625.1"/>
</dbReference>
<name>A0A2I2FZW6_9EURO</name>